<keyword evidence="3" id="KW-0378">Hydrolase</keyword>
<dbReference type="PANTHER" id="PTHR10963">
    <property type="entry name" value="GLYCOSYL HYDROLASE-RELATED"/>
    <property type="match status" value="1"/>
</dbReference>
<dbReference type="AlphaFoldDB" id="A0A0C9VBU1"/>
<dbReference type="HOGENOM" id="CLU_016972_0_1_1"/>
<dbReference type="PROSITE" id="PS51762">
    <property type="entry name" value="GH16_2"/>
    <property type="match status" value="1"/>
</dbReference>
<accession>A0A0C9VBU1</accession>
<dbReference type="GO" id="GO:0004553">
    <property type="term" value="F:hydrolase activity, hydrolyzing O-glycosyl compounds"/>
    <property type="evidence" value="ECO:0007669"/>
    <property type="project" value="InterPro"/>
</dbReference>
<dbReference type="EMBL" id="KN837195">
    <property type="protein sequence ID" value="KIJ34801.1"/>
    <property type="molecule type" value="Genomic_DNA"/>
</dbReference>
<dbReference type="InterPro" id="IPR000757">
    <property type="entry name" value="Beta-glucanase-like"/>
</dbReference>
<feature type="chain" id="PRO_5002214942" evidence="1">
    <location>
        <begin position="21"/>
        <end position="352"/>
    </location>
</feature>
<proteinExistence type="predicted"/>
<gene>
    <name evidence="3" type="ORF">M422DRAFT_34903</name>
</gene>
<dbReference type="PANTHER" id="PTHR10963:SF24">
    <property type="entry name" value="GLYCOSIDASE C21B10.07-RELATED"/>
    <property type="match status" value="1"/>
</dbReference>
<dbReference type="Proteomes" id="UP000054279">
    <property type="component" value="Unassembled WGS sequence"/>
</dbReference>
<dbReference type="Pfam" id="PF26113">
    <property type="entry name" value="GH16_XgeA"/>
    <property type="match status" value="1"/>
</dbReference>
<evidence type="ECO:0000313" key="3">
    <source>
        <dbReference type="EMBL" id="KIJ34801.1"/>
    </source>
</evidence>
<dbReference type="CDD" id="cd02181">
    <property type="entry name" value="GH16_fungal_Lam16A_glucanase"/>
    <property type="match status" value="1"/>
</dbReference>
<dbReference type="Gene3D" id="2.60.120.200">
    <property type="match status" value="1"/>
</dbReference>
<name>A0A0C9VBU1_SPHS4</name>
<protein>
    <submittedName>
        <fullName evidence="3">Glycoside hydrolase family 16 protein</fullName>
    </submittedName>
</protein>
<dbReference type="InterPro" id="IPR050546">
    <property type="entry name" value="Glycosyl_Hydrlase_16"/>
</dbReference>
<dbReference type="InterPro" id="IPR013320">
    <property type="entry name" value="ConA-like_dom_sf"/>
</dbReference>
<feature type="signal peptide" evidence="1">
    <location>
        <begin position="1"/>
        <end position="20"/>
    </location>
</feature>
<dbReference type="OrthoDB" id="192832at2759"/>
<evidence type="ECO:0000256" key="1">
    <source>
        <dbReference type="SAM" id="SignalP"/>
    </source>
</evidence>
<evidence type="ECO:0000313" key="4">
    <source>
        <dbReference type="Proteomes" id="UP000054279"/>
    </source>
</evidence>
<keyword evidence="1" id="KW-0732">Signal</keyword>
<dbReference type="SUPFAM" id="SSF49899">
    <property type="entry name" value="Concanavalin A-like lectins/glucanases"/>
    <property type="match status" value="1"/>
</dbReference>
<sequence length="352" mass="37806">MFTLSYVFVLLSFTCTVAMAGHPLHGHPHLRSRKHYSHSNSARNVTARAPAAKAGPLTLVDKYSGQTFFDEWDFFTAPDPTHGNVQYVSREEATGSGLATVGADGVAVISVDDTNQVPVGGQRKSVRISSQKHYNGGLFVMDANAMPTGCATWPAFWTVTAQNWPSNGEIDIVEGVNTQTRNQMTLHTGDGCTLDANARPAPGKKQAFTGKLLSTTCNALVNSNGGCGVSAAEDNTFGPIESKGGAVYAMLWDSVGIRVWNFARSEVPQDLTNGAPNPSIWPVPDAFWSTTTCNVDDFFNDHVIVINTTLCGDFAGALYQSDGCPATCAEHIADPNNFTNAKWKINYVAVYN</sequence>
<feature type="domain" description="GH16" evidence="2">
    <location>
        <begin position="50"/>
        <end position="352"/>
    </location>
</feature>
<evidence type="ECO:0000259" key="2">
    <source>
        <dbReference type="PROSITE" id="PS51762"/>
    </source>
</evidence>
<organism evidence="3 4">
    <name type="scientific">Sphaerobolus stellatus (strain SS14)</name>
    <dbReference type="NCBI Taxonomy" id="990650"/>
    <lineage>
        <taxon>Eukaryota</taxon>
        <taxon>Fungi</taxon>
        <taxon>Dikarya</taxon>
        <taxon>Basidiomycota</taxon>
        <taxon>Agaricomycotina</taxon>
        <taxon>Agaricomycetes</taxon>
        <taxon>Phallomycetidae</taxon>
        <taxon>Geastrales</taxon>
        <taxon>Sphaerobolaceae</taxon>
        <taxon>Sphaerobolus</taxon>
    </lineage>
</organism>
<reference evidence="3 4" key="1">
    <citation type="submission" date="2014-06" db="EMBL/GenBank/DDBJ databases">
        <title>Evolutionary Origins and Diversification of the Mycorrhizal Mutualists.</title>
        <authorList>
            <consortium name="DOE Joint Genome Institute"/>
            <consortium name="Mycorrhizal Genomics Consortium"/>
            <person name="Kohler A."/>
            <person name="Kuo A."/>
            <person name="Nagy L.G."/>
            <person name="Floudas D."/>
            <person name="Copeland A."/>
            <person name="Barry K.W."/>
            <person name="Cichocki N."/>
            <person name="Veneault-Fourrey C."/>
            <person name="LaButti K."/>
            <person name="Lindquist E.A."/>
            <person name="Lipzen A."/>
            <person name="Lundell T."/>
            <person name="Morin E."/>
            <person name="Murat C."/>
            <person name="Riley R."/>
            <person name="Ohm R."/>
            <person name="Sun H."/>
            <person name="Tunlid A."/>
            <person name="Henrissat B."/>
            <person name="Grigoriev I.V."/>
            <person name="Hibbett D.S."/>
            <person name="Martin F."/>
        </authorList>
    </citation>
    <scope>NUCLEOTIDE SEQUENCE [LARGE SCALE GENOMIC DNA]</scope>
    <source>
        <strain evidence="3 4">SS14</strain>
    </source>
</reference>
<keyword evidence="4" id="KW-1185">Reference proteome</keyword>
<dbReference type="GO" id="GO:0009251">
    <property type="term" value="P:glucan catabolic process"/>
    <property type="evidence" value="ECO:0007669"/>
    <property type="project" value="TreeGrafter"/>
</dbReference>